<comment type="caution">
    <text evidence="6">The sequence shown here is derived from an EMBL/GenBank/DDBJ whole genome shotgun (WGS) entry which is preliminary data.</text>
</comment>
<protein>
    <submittedName>
        <fullName evidence="6">Succinate dehydrogenase/fumarate reductase flavoprotein subunit</fullName>
    </submittedName>
</protein>
<dbReference type="Proteomes" id="UP000192411">
    <property type="component" value="Unassembled WGS sequence"/>
</dbReference>
<evidence type="ECO:0000256" key="1">
    <source>
        <dbReference type="ARBA" id="ARBA00022630"/>
    </source>
</evidence>
<dbReference type="InterPro" id="IPR003953">
    <property type="entry name" value="FAD-dep_OxRdtase_2_FAD-bd"/>
</dbReference>
<dbReference type="SUPFAM" id="SSF46977">
    <property type="entry name" value="Succinate dehydrogenase/fumarate reductase flavoprotein C-terminal domain"/>
    <property type="match status" value="1"/>
</dbReference>
<proteinExistence type="predicted"/>
<reference evidence="6 7" key="1">
    <citation type="submission" date="2017-02" db="EMBL/GenBank/DDBJ databases">
        <title>The new phylogeny of genus Mycobacterium.</title>
        <authorList>
            <person name="Tortoli E."/>
            <person name="Trovato A."/>
            <person name="Cirillo D.M."/>
        </authorList>
    </citation>
    <scope>NUCLEOTIDE SEQUENCE [LARGE SCALE GENOMIC DNA]</scope>
    <source>
        <strain evidence="6 7">DSM 44338</strain>
    </source>
</reference>
<dbReference type="EMBL" id="MVIM01000024">
    <property type="protein sequence ID" value="ORB61395.1"/>
    <property type="molecule type" value="Genomic_DNA"/>
</dbReference>
<dbReference type="GO" id="GO:0009061">
    <property type="term" value="P:anaerobic respiration"/>
    <property type="evidence" value="ECO:0007669"/>
    <property type="project" value="TreeGrafter"/>
</dbReference>
<keyword evidence="2" id="KW-0560">Oxidoreductase</keyword>
<dbReference type="OrthoDB" id="9805351at2"/>
<dbReference type="Gene3D" id="3.50.50.60">
    <property type="entry name" value="FAD/NAD(P)-binding domain"/>
    <property type="match status" value="1"/>
</dbReference>
<dbReference type="Gene3D" id="3.90.700.10">
    <property type="entry name" value="Succinate dehydrogenase/fumarate reductase flavoprotein, catalytic domain"/>
    <property type="match status" value="1"/>
</dbReference>
<feature type="region of interest" description="Disordered" evidence="3">
    <location>
        <begin position="566"/>
        <end position="591"/>
    </location>
</feature>
<dbReference type="InterPro" id="IPR037099">
    <property type="entry name" value="Fum_R/Succ_DH_flav-like_C_sf"/>
</dbReference>
<evidence type="ECO:0000256" key="3">
    <source>
        <dbReference type="SAM" id="MobiDB-lite"/>
    </source>
</evidence>
<evidence type="ECO:0000256" key="2">
    <source>
        <dbReference type="ARBA" id="ARBA00023002"/>
    </source>
</evidence>
<dbReference type="GO" id="GO:0033765">
    <property type="term" value="F:steroid dehydrogenase activity, acting on the CH-CH group of donors"/>
    <property type="evidence" value="ECO:0007669"/>
    <property type="project" value="UniProtKB-ARBA"/>
</dbReference>
<dbReference type="PRINTS" id="PR00411">
    <property type="entry name" value="PNDRDTASEI"/>
</dbReference>
<dbReference type="SUPFAM" id="SSF56425">
    <property type="entry name" value="Succinate dehydrogenase/fumarate reductase flavoprotein, catalytic domain"/>
    <property type="match status" value="1"/>
</dbReference>
<gene>
    <name evidence="6" type="ORF">BST47_27740</name>
</gene>
<evidence type="ECO:0000259" key="4">
    <source>
        <dbReference type="Pfam" id="PF00890"/>
    </source>
</evidence>
<dbReference type="InterPro" id="IPR036188">
    <property type="entry name" value="FAD/NAD-bd_sf"/>
</dbReference>
<dbReference type="Gene3D" id="1.20.58.100">
    <property type="entry name" value="Fumarate reductase/succinate dehydrogenase flavoprotein-like, C-terminal domain"/>
    <property type="match status" value="1"/>
</dbReference>
<organism evidence="6 7">
    <name type="scientific">Mycolicibacterium tusciae</name>
    <dbReference type="NCBI Taxonomy" id="75922"/>
    <lineage>
        <taxon>Bacteria</taxon>
        <taxon>Bacillati</taxon>
        <taxon>Actinomycetota</taxon>
        <taxon>Actinomycetes</taxon>
        <taxon>Mycobacteriales</taxon>
        <taxon>Mycobacteriaceae</taxon>
        <taxon>Mycolicibacterium</taxon>
    </lineage>
</organism>
<feature type="domain" description="FAD-dependent oxidoreductase 2 FAD-binding" evidence="4">
    <location>
        <begin position="13"/>
        <end position="376"/>
    </location>
</feature>
<dbReference type="GO" id="GO:0005886">
    <property type="term" value="C:plasma membrane"/>
    <property type="evidence" value="ECO:0007669"/>
    <property type="project" value="TreeGrafter"/>
</dbReference>
<dbReference type="PRINTS" id="PR00368">
    <property type="entry name" value="FADPNR"/>
</dbReference>
<dbReference type="PIRSF" id="PIRSF000171">
    <property type="entry name" value="SDHA_APRA_LASPO"/>
    <property type="match status" value="1"/>
</dbReference>
<dbReference type="AlphaFoldDB" id="A0A1X0JFY6"/>
<feature type="domain" description="Fumarate reductase/succinate dehydrogenase flavoprotein-like C-terminal" evidence="5">
    <location>
        <begin position="458"/>
        <end position="563"/>
    </location>
</feature>
<accession>A0A1X0JFY6</accession>
<dbReference type="InterPro" id="IPR030664">
    <property type="entry name" value="SdhA/FrdA/AprA"/>
</dbReference>
<evidence type="ECO:0000313" key="7">
    <source>
        <dbReference type="Proteomes" id="UP000192411"/>
    </source>
</evidence>
<dbReference type="InterPro" id="IPR027477">
    <property type="entry name" value="Succ_DH/fumarate_Rdtase_cat_sf"/>
</dbReference>
<keyword evidence="1" id="KW-0285">Flavoprotein</keyword>
<dbReference type="SUPFAM" id="SSF51905">
    <property type="entry name" value="FAD/NAD(P)-binding domain"/>
    <property type="match status" value="1"/>
</dbReference>
<dbReference type="PANTHER" id="PTHR11632">
    <property type="entry name" value="SUCCINATE DEHYDROGENASE 2 FLAVOPROTEIN SUBUNIT"/>
    <property type="match status" value="1"/>
</dbReference>
<name>A0A1X0JFY6_9MYCO</name>
<dbReference type="GO" id="GO:0009055">
    <property type="term" value="F:electron transfer activity"/>
    <property type="evidence" value="ECO:0007669"/>
    <property type="project" value="TreeGrafter"/>
</dbReference>
<dbReference type="Pfam" id="PF00890">
    <property type="entry name" value="FAD_binding_2"/>
    <property type="match status" value="1"/>
</dbReference>
<dbReference type="RefSeq" id="WP_083129043.1">
    <property type="nucleotide sequence ID" value="NZ_MVIM01000024.1"/>
</dbReference>
<dbReference type="Pfam" id="PF02910">
    <property type="entry name" value="Succ_DH_flav_C"/>
    <property type="match status" value="1"/>
</dbReference>
<dbReference type="GO" id="GO:0050660">
    <property type="term" value="F:flavin adenine dinucleotide binding"/>
    <property type="evidence" value="ECO:0007669"/>
    <property type="project" value="TreeGrafter"/>
</dbReference>
<evidence type="ECO:0000313" key="6">
    <source>
        <dbReference type="EMBL" id="ORB61395.1"/>
    </source>
</evidence>
<dbReference type="STRING" id="75922.BST47_27740"/>
<evidence type="ECO:0000259" key="5">
    <source>
        <dbReference type="Pfam" id="PF02910"/>
    </source>
</evidence>
<dbReference type="PANTHER" id="PTHR11632:SF73">
    <property type="entry name" value="BLR3196 PROTEIN"/>
    <property type="match status" value="1"/>
</dbReference>
<sequence length="591" mass="64860">MGSDLDVSVQECDVLVVGGGIGGVRAALRAAELGSSVILVEKAVVSRAGPMTYVHSQYAPDHRVQGEEMTEWAREFVVGSNYLADQDWVQQYIAEAYDRVNEQIGWGVPYSTHKDGSLKYVTVRGHNLGTTLGVDGRVCMEILKERMKAAGVRLFERVDVIDLLTTDGCRPTAGAVCGAVGVNVVTGQCHVFTAGSVILNTGPWYPKLHYAFADHCSGEGHVAAWRVGAEFAGMEFGQFAAWSYFNRSFFTPGQAKIQGIGGKFCNVAGEYFMDRYDPIWGDKGGLFTIARAIMTEMVEGRGPCYLDLRHVPQADLEVLYEVSPTVRRAFTEFEVDPSTDLLEVTPFIVLGTSSTSGPTIDLDGATTVPGLYAAGYGTACPHLMSGISGSGISSFSAVAGYRAGTAAAARGGHAVARSVWENQAKESFAEYFAPMRRLRQVRPVDVWKAIGEATANPAFALFKSEARIDSALAELYRIRDRVLRYVFAPDYQELKKAHEVRAYLTLAIITCEAMKRRTESRGELFRIDYPYADNDEWLKWLLVRRGSGGEFDLQFSERDLPIQSWPVQAPPGRHPSPYTVPQGYREEAAVQ</sequence>
<dbReference type="InterPro" id="IPR015939">
    <property type="entry name" value="Fum_Rdtase/Succ_DH_flav-like_C"/>
</dbReference>
<dbReference type="GO" id="GO:0000104">
    <property type="term" value="F:succinate dehydrogenase activity"/>
    <property type="evidence" value="ECO:0007669"/>
    <property type="project" value="TreeGrafter"/>
</dbReference>
<keyword evidence="7" id="KW-1185">Reference proteome</keyword>